<dbReference type="Pfam" id="PF20412">
    <property type="entry name" value="RALGAPB_N"/>
    <property type="match status" value="1"/>
</dbReference>
<sequence>MFELFKQHYLVKLFPQCARRLELIDIPRDQAFGFPSCPPSALHKLVSFLVEHCVDELKGNPKTTTSPACPILKTIVLGSPANREFIHDIIANALSLPIQDLQNLESARGAAYILAVWMLSGDNERPSFLRRSSKANTDLLDVPGTSGDGTFAQANSYLRQYFSMLVSVLETGFESYNNNTKQEILIREVLSIFRAVSQNGTIQLEEETWESLLVLLVNSFIVFATKAREVPNCDLPDDLVNYFIETLFFVWGRSMTHNERLWSKLNTEILKTPRWIQTVTQWRSIMNQLVRILGEVYYETDYEHRQPRKARPRPASIAVVVRKSSRPASSVVEAVGRDEATLTVYSHLSGTSNDTRRIQNDANVSVRRSSSHLRLFNPDLNSTNPDKSHPNENALASLKALMPVFTDQQIDNTSPINRRLTMEFANIEDSGFTHLSTLNWSKEAIASMWKNFLHLLGNPNEITDPTAHTNAIRCLVEMWDVLAQIRSEQAFTAPYKPNLFEFAPWIFQASEMSSVFREGHLLAFGCVCRMLCHLQEDKIADVYYANFYRILLR</sequence>
<organism evidence="2 3">
    <name type="scientific">Basidiobolus meristosporus CBS 931.73</name>
    <dbReference type="NCBI Taxonomy" id="1314790"/>
    <lineage>
        <taxon>Eukaryota</taxon>
        <taxon>Fungi</taxon>
        <taxon>Fungi incertae sedis</taxon>
        <taxon>Zoopagomycota</taxon>
        <taxon>Entomophthoromycotina</taxon>
        <taxon>Basidiobolomycetes</taxon>
        <taxon>Basidiobolales</taxon>
        <taxon>Basidiobolaceae</taxon>
        <taxon>Basidiobolus</taxon>
    </lineage>
</organism>
<dbReference type="PANTHER" id="PTHR21344:SF1">
    <property type="entry name" value="RAL GTPASE-ACTIVATING PROTEIN SUBUNIT BETA"/>
    <property type="match status" value="1"/>
</dbReference>
<comment type="caution">
    <text evidence="2">The sequence shown here is derived from an EMBL/GenBank/DDBJ whole genome shotgun (WGS) entry which is preliminary data.</text>
</comment>
<gene>
    <name evidence="2" type="ORF">K493DRAFT_407513</name>
</gene>
<protein>
    <recommendedName>
        <fullName evidence="1">Ral GTPase-activating protein subunit alpha/beta N-terminal domain-containing protein</fullName>
    </recommendedName>
</protein>
<dbReference type="InterPro" id="IPR039930">
    <property type="entry name" value="RALGAPB"/>
</dbReference>
<dbReference type="PANTHER" id="PTHR21344">
    <property type="entry name" value="RAL GTPASE-ACTIVATING PROTEIN SUBUNIT BETA"/>
    <property type="match status" value="1"/>
</dbReference>
<keyword evidence="3" id="KW-1185">Reference proteome</keyword>
<dbReference type="InParanoid" id="A0A1Y1YCF9"/>
<proteinExistence type="predicted"/>
<dbReference type="EMBL" id="MCFE01000170">
    <property type="protein sequence ID" value="ORX95678.1"/>
    <property type="molecule type" value="Genomic_DNA"/>
</dbReference>
<feature type="domain" description="Ral GTPase-activating protein subunit alpha/beta N-terminal" evidence="1">
    <location>
        <begin position="182"/>
        <end position="299"/>
    </location>
</feature>
<dbReference type="OrthoDB" id="19311at2759"/>
<dbReference type="InterPro" id="IPR046859">
    <property type="entry name" value="RGPA/RALGAPB_N"/>
</dbReference>
<dbReference type="AlphaFoldDB" id="A0A1Y1YCF9"/>
<dbReference type="STRING" id="1314790.A0A1Y1YCF9"/>
<name>A0A1Y1YCF9_9FUNG</name>
<evidence type="ECO:0000313" key="3">
    <source>
        <dbReference type="Proteomes" id="UP000193498"/>
    </source>
</evidence>
<evidence type="ECO:0000313" key="2">
    <source>
        <dbReference type="EMBL" id="ORX95678.1"/>
    </source>
</evidence>
<dbReference type="GO" id="GO:0005096">
    <property type="term" value="F:GTPase activator activity"/>
    <property type="evidence" value="ECO:0007669"/>
    <property type="project" value="InterPro"/>
</dbReference>
<feature type="non-terminal residue" evidence="2">
    <location>
        <position position="553"/>
    </location>
</feature>
<dbReference type="Proteomes" id="UP000193498">
    <property type="component" value="Unassembled WGS sequence"/>
</dbReference>
<evidence type="ECO:0000259" key="1">
    <source>
        <dbReference type="Pfam" id="PF20412"/>
    </source>
</evidence>
<accession>A0A1Y1YCF9</accession>
<reference evidence="2 3" key="1">
    <citation type="submission" date="2016-07" db="EMBL/GenBank/DDBJ databases">
        <title>Pervasive Adenine N6-methylation of Active Genes in Fungi.</title>
        <authorList>
            <consortium name="DOE Joint Genome Institute"/>
            <person name="Mondo S.J."/>
            <person name="Dannebaum R.O."/>
            <person name="Kuo R.C."/>
            <person name="Labutti K."/>
            <person name="Haridas S."/>
            <person name="Kuo A."/>
            <person name="Salamov A."/>
            <person name="Ahrendt S.R."/>
            <person name="Lipzen A."/>
            <person name="Sullivan W."/>
            <person name="Andreopoulos W.B."/>
            <person name="Clum A."/>
            <person name="Lindquist E."/>
            <person name="Daum C."/>
            <person name="Ramamoorthy G.K."/>
            <person name="Gryganskyi A."/>
            <person name="Culley D."/>
            <person name="Magnuson J.K."/>
            <person name="James T.Y."/>
            <person name="O'Malley M.A."/>
            <person name="Stajich J.E."/>
            <person name="Spatafora J.W."/>
            <person name="Visel A."/>
            <person name="Grigoriev I.V."/>
        </authorList>
    </citation>
    <scope>NUCLEOTIDE SEQUENCE [LARGE SCALE GENOMIC DNA]</scope>
    <source>
        <strain evidence="2 3">CBS 931.73</strain>
    </source>
</reference>